<dbReference type="PROSITE" id="PS51193">
    <property type="entry name" value="HELICASE_ATP_BIND_2"/>
    <property type="match status" value="1"/>
</dbReference>
<dbReference type="InterPro" id="IPR010614">
    <property type="entry name" value="RAD3-like_helicase_DEAD"/>
</dbReference>
<evidence type="ECO:0000259" key="14">
    <source>
        <dbReference type="PROSITE" id="PS51193"/>
    </source>
</evidence>
<dbReference type="Gene3D" id="1.10.30.20">
    <property type="entry name" value="Bacterial XPD DNA helicase, FeS cluster domain"/>
    <property type="match status" value="1"/>
</dbReference>
<comment type="similarity">
    <text evidence="13">Belongs to the helicase family. DinG subfamily.</text>
</comment>
<dbReference type="InterPro" id="IPR006555">
    <property type="entry name" value="ATP-dep_Helicase_C"/>
</dbReference>
<dbReference type="EC" id="3.6.4.12" evidence="15"/>
<dbReference type="Gene3D" id="3.90.320.10">
    <property type="match status" value="1"/>
</dbReference>
<dbReference type="InterPro" id="IPR006554">
    <property type="entry name" value="Helicase-like_DEXD_c2"/>
</dbReference>
<dbReference type="SMART" id="SM00491">
    <property type="entry name" value="HELICc2"/>
    <property type="match status" value="1"/>
</dbReference>
<dbReference type="RefSeq" id="WP_341416225.1">
    <property type="nucleotide sequence ID" value="NZ_JBBPCC010000008.1"/>
</dbReference>
<keyword evidence="6 15" id="KW-0347">Helicase</keyword>
<organism evidence="15 16">
    <name type="scientific">Paenibacillus filicis</name>
    <dbReference type="NCBI Taxonomy" id="669464"/>
    <lineage>
        <taxon>Bacteria</taxon>
        <taxon>Bacillati</taxon>
        <taxon>Bacillota</taxon>
        <taxon>Bacilli</taxon>
        <taxon>Bacillales</taxon>
        <taxon>Paenibacillaceae</taxon>
        <taxon>Paenibacillus</taxon>
    </lineage>
</organism>
<sequence length="768" mass="86490">MPDTVGISVRAFVEHAYLSGSIDSGFRTLAPLAEGTKAHLAIQKTYEEPDRKEVHLEGELQHEELTFHLEGRCDGLRFEESAVIIEEIKSTARELSQIQEDTHPVHWAQAACYAYLYAVREGLSTMRLRLVYVQVATGEQLRFEREAELSALAADMQRYAEAYAPFARLELRHVRQRDASIKELAFPFPAYRGGQRKFAGAVYTAIAQESRLFARAPTGTGKTISTLFPSVKAIGEGLLKRMFYLSAKTLTRTAAEEAFALMKSGGLHLRSVTLTAKDKICFQEETRCDKEHCPFADGHYDRVQDALLDLLTNETLITRETVETYARKHTVCPFELSLDAAYTADAVLCDYNYIYDPRVYLKRQPEELKRHAVLLVDEAHNLVDRAREMYSAELTKAPFLALQRAYKGVNTGLFQAAKAVNDFFIAWRKAQEGAGHKVDKEPPEALGPCVEAFTEAAERELSASERGESRQLLLDTYFACQRYSRALGTYDERFVTVAEWSKSDVRLKLFCLDPSAMLRQMAKGYRAQILFSATLSPLGYYRDMLGGEDDDYAVTIPSPFDKTQLEVQLLPVSTRYRDREASKSAIAGMLHALIRERPGNQLVFFPSYEYMNEVLASFAEQESLVHVLVQQGEMSEEDRAAFLAEFRTGRERPVVGFAVMGGIFSEGIDLTGERLTGVVVVGVGLPQIGVERDTIKSYYDAAGKNGFDYAYVYPGINKVLQAGGRLIRTEQDRGTLVLIDDRFLQPSYQRLLPEEWKPLEVLRGPRRG</sequence>
<keyword evidence="1" id="KW-0004">4Fe-4S</keyword>
<evidence type="ECO:0000313" key="16">
    <source>
        <dbReference type="Proteomes" id="UP001469365"/>
    </source>
</evidence>
<dbReference type="GO" id="GO:0016787">
    <property type="term" value="F:hydrolase activity"/>
    <property type="evidence" value="ECO:0007669"/>
    <property type="project" value="UniProtKB-KW"/>
</dbReference>
<proteinExistence type="inferred from homology"/>
<reference evidence="15 16" key="1">
    <citation type="submission" date="2024-04" db="EMBL/GenBank/DDBJ databases">
        <title>draft genome sequnece of Paenibacillus filicis.</title>
        <authorList>
            <person name="Kim D.-U."/>
        </authorList>
    </citation>
    <scope>NUCLEOTIDE SEQUENCE [LARGE SCALE GENOMIC DNA]</scope>
    <source>
        <strain evidence="15 16">KACC14197</strain>
    </source>
</reference>
<dbReference type="PANTHER" id="PTHR11472:SF34">
    <property type="entry name" value="REGULATOR OF TELOMERE ELONGATION HELICASE 1"/>
    <property type="match status" value="1"/>
</dbReference>
<accession>A0ABU9DLN7</accession>
<evidence type="ECO:0000256" key="2">
    <source>
        <dbReference type="ARBA" id="ARBA00022723"/>
    </source>
</evidence>
<dbReference type="InterPro" id="IPR011604">
    <property type="entry name" value="PDDEXK-like_dom_sf"/>
</dbReference>
<evidence type="ECO:0000313" key="15">
    <source>
        <dbReference type="EMBL" id="MEK8129132.1"/>
    </source>
</evidence>
<keyword evidence="5 15" id="KW-0378">Hydrolase</keyword>
<dbReference type="InterPro" id="IPR045028">
    <property type="entry name" value="DinG/Rad3-like"/>
</dbReference>
<evidence type="ECO:0000256" key="4">
    <source>
        <dbReference type="ARBA" id="ARBA00022763"/>
    </source>
</evidence>
<dbReference type="Pfam" id="PF13307">
    <property type="entry name" value="Helicase_C_2"/>
    <property type="match status" value="1"/>
</dbReference>
<evidence type="ECO:0000256" key="5">
    <source>
        <dbReference type="ARBA" id="ARBA00022801"/>
    </source>
</evidence>
<name>A0ABU9DLN7_9BACL</name>
<keyword evidence="10" id="KW-0238">DNA-binding</keyword>
<keyword evidence="11" id="KW-0234">DNA repair</keyword>
<evidence type="ECO:0000256" key="12">
    <source>
        <dbReference type="ARBA" id="ARBA00023235"/>
    </source>
</evidence>
<dbReference type="InterPro" id="IPR042493">
    <property type="entry name" value="XPD_DNA_FeS"/>
</dbReference>
<comment type="caution">
    <text evidence="15">The sequence shown here is derived from an EMBL/GenBank/DDBJ whole genome shotgun (WGS) entry which is preliminary data.</text>
</comment>
<evidence type="ECO:0000256" key="6">
    <source>
        <dbReference type="ARBA" id="ARBA00022806"/>
    </source>
</evidence>
<evidence type="ECO:0000256" key="11">
    <source>
        <dbReference type="ARBA" id="ARBA00023204"/>
    </source>
</evidence>
<dbReference type="Gene3D" id="3.40.50.300">
    <property type="entry name" value="P-loop containing nucleotide triphosphate hydrolases"/>
    <property type="match status" value="2"/>
</dbReference>
<dbReference type="SMART" id="SM00488">
    <property type="entry name" value="DEXDc2"/>
    <property type="match status" value="1"/>
</dbReference>
<feature type="domain" description="Helicase ATP-binding" evidence="14">
    <location>
        <begin position="181"/>
        <end position="431"/>
    </location>
</feature>
<evidence type="ECO:0000256" key="1">
    <source>
        <dbReference type="ARBA" id="ARBA00022485"/>
    </source>
</evidence>
<evidence type="ECO:0000256" key="7">
    <source>
        <dbReference type="ARBA" id="ARBA00022840"/>
    </source>
</evidence>
<dbReference type="Gene3D" id="1.10.275.40">
    <property type="match status" value="1"/>
</dbReference>
<dbReference type="Pfam" id="PF06733">
    <property type="entry name" value="DEAD_2"/>
    <property type="match status" value="1"/>
</dbReference>
<gene>
    <name evidence="15" type="ORF">WMW72_14600</name>
</gene>
<dbReference type="InterPro" id="IPR014013">
    <property type="entry name" value="Helic_SF1/SF2_ATP-bd_DinG/Rad3"/>
</dbReference>
<evidence type="ECO:0000256" key="3">
    <source>
        <dbReference type="ARBA" id="ARBA00022741"/>
    </source>
</evidence>
<protein>
    <submittedName>
        <fullName evidence="15">ATP-dependent DNA helicase</fullName>
        <ecNumber evidence="15">3.6.4.12</ecNumber>
    </submittedName>
</protein>
<evidence type="ECO:0000256" key="13">
    <source>
        <dbReference type="ARBA" id="ARBA00038058"/>
    </source>
</evidence>
<keyword evidence="16" id="KW-1185">Reference proteome</keyword>
<dbReference type="GO" id="GO:0003678">
    <property type="term" value="F:DNA helicase activity"/>
    <property type="evidence" value="ECO:0007669"/>
    <property type="project" value="UniProtKB-EC"/>
</dbReference>
<keyword evidence="4" id="KW-0227">DNA damage</keyword>
<dbReference type="EMBL" id="JBBPCC010000008">
    <property type="protein sequence ID" value="MEK8129132.1"/>
    <property type="molecule type" value="Genomic_DNA"/>
</dbReference>
<keyword evidence="7" id="KW-0067">ATP-binding</keyword>
<keyword evidence="2" id="KW-0479">Metal-binding</keyword>
<keyword evidence="8" id="KW-0408">Iron</keyword>
<keyword evidence="3" id="KW-0547">Nucleotide-binding</keyword>
<evidence type="ECO:0000256" key="10">
    <source>
        <dbReference type="ARBA" id="ARBA00023125"/>
    </source>
</evidence>
<dbReference type="Proteomes" id="UP001469365">
    <property type="component" value="Unassembled WGS sequence"/>
</dbReference>
<evidence type="ECO:0000256" key="8">
    <source>
        <dbReference type="ARBA" id="ARBA00023004"/>
    </source>
</evidence>
<keyword evidence="12" id="KW-0413">Isomerase</keyword>
<dbReference type="InterPro" id="IPR027417">
    <property type="entry name" value="P-loop_NTPase"/>
</dbReference>
<dbReference type="PANTHER" id="PTHR11472">
    <property type="entry name" value="DNA REPAIR DEAD HELICASE RAD3/XP-D SUBFAMILY MEMBER"/>
    <property type="match status" value="1"/>
</dbReference>
<dbReference type="SUPFAM" id="SSF52540">
    <property type="entry name" value="P-loop containing nucleoside triphosphate hydrolases"/>
    <property type="match status" value="1"/>
</dbReference>
<keyword evidence="9" id="KW-0411">Iron-sulfur</keyword>
<evidence type="ECO:0000256" key="9">
    <source>
        <dbReference type="ARBA" id="ARBA00023014"/>
    </source>
</evidence>